<keyword evidence="10" id="KW-0511">Multifunctional enzyme</keyword>
<dbReference type="GO" id="GO:0030288">
    <property type="term" value="C:outer membrane-bounded periplasmic space"/>
    <property type="evidence" value="ECO:0007669"/>
    <property type="project" value="TreeGrafter"/>
</dbReference>
<comment type="similarity">
    <text evidence="2">In the N-terminal section; belongs to the glycosyltransferase 51 family.</text>
</comment>
<dbReference type="GO" id="GO:0008955">
    <property type="term" value="F:peptidoglycan glycosyltransferase activity"/>
    <property type="evidence" value="ECO:0007669"/>
    <property type="project" value="UniProtKB-EC"/>
</dbReference>
<dbReference type="CDD" id="cd00063">
    <property type="entry name" value="FN3"/>
    <property type="match status" value="2"/>
</dbReference>
<dbReference type="Gene3D" id="2.60.40.10">
    <property type="entry name" value="Immunoglobulins"/>
    <property type="match status" value="2"/>
</dbReference>
<dbReference type="InterPro" id="IPR023346">
    <property type="entry name" value="Lysozyme-like_dom_sf"/>
</dbReference>
<dbReference type="GO" id="GO:0008658">
    <property type="term" value="F:penicillin binding"/>
    <property type="evidence" value="ECO:0007669"/>
    <property type="project" value="InterPro"/>
</dbReference>
<dbReference type="GO" id="GO:0009002">
    <property type="term" value="F:serine-type D-Ala-D-Ala carboxypeptidase activity"/>
    <property type="evidence" value="ECO:0007669"/>
    <property type="project" value="UniProtKB-EC"/>
</dbReference>
<feature type="compositionally biased region" description="Acidic residues" evidence="14">
    <location>
        <begin position="890"/>
        <end position="899"/>
    </location>
</feature>
<dbReference type="Pfam" id="PF00905">
    <property type="entry name" value="Transpeptidase"/>
    <property type="match status" value="1"/>
</dbReference>
<dbReference type="Gene3D" id="1.10.3810.10">
    <property type="entry name" value="Biosynthetic peptidoglycan transglycosylase-like"/>
    <property type="match status" value="1"/>
</dbReference>
<dbReference type="InterPro" id="IPR036950">
    <property type="entry name" value="PBP_transglycosylase"/>
</dbReference>
<protein>
    <submittedName>
        <fullName evidence="17">Penicillin-binding protein 1A/1B</fullName>
    </submittedName>
</protein>
<dbReference type="SMART" id="SM00060">
    <property type="entry name" value="FN3"/>
    <property type="match status" value="2"/>
</dbReference>
<dbReference type="InterPro" id="IPR001460">
    <property type="entry name" value="PCN-bd_Tpept"/>
</dbReference>
<evidence type="ECO:0000256" key="3">
    <source>
        <dbReference type="ARBA" id="ARBA00022645"/>
    </source>
</evidence>
<evidence type="ECO:0000256" key="13">
    <source>
        <dbReference type="ARBA" id="ARBA00049902"/>
    </source>
</evidence>
<dbReference type="Pfam" id="PF00041">
    <property type="entry name" value="fn3"/>
    <property type="match status" value="1"/>
</dbReference>
<dbReference type="EMBL" id="BMFR01000001">
    <property type="protein sequence ID" value="GGG65531.1"/>
    <property type="molecule type" value="Genomic_DNA"/>
</dbReference>
<comment type="catalytic activity">
    <reaction evidence="13">
        <text>[GlcNAc-(1-&gt;4)-Mur2Ac(oyl-L-Ala-gamma-D-Glu-L-Lys-D-Ala-D-Ala)](n)-di-trans,octa-cis-undecaprenyl diphosphate + beta-D-GlcNAc-(1-&gt;4)-Mur2Ac(oyl-L-Ala-gamma-D-Glu-L-Lys-D-Ala-D-Ala)-di-trans,octa-cis-undecaprenyl diphosphate = [GlcNAc-(1-&gt;4)-Mur2Ac(oyl-L-Ala-gamma-D-Glu-L-Lys-D-Ala-D-Ala)](n+1)-di-trans,octa-cis-undecaprenyl diphosphate + di-trans,octa-cis-undecaprenyl diphosphate + H(+)</text>
        <dbReference type="Rhea" id="RHEA:23708"/>
        <dbReference type="Rhea" id="RHEA-COMP:9602"/>
        <dbReference type="Rhea" id="RHEA-COMP:9603"/>
        <dbReference type="ChEBI" id="CHEBI:15378"/>
        <dbReference type="ChEBI" id="CHEBI:58405"/>
        <dbReference type="ChEBI" id="CHEBI:60033"/>
        <dbReference type="ChEBI" id="CHEBI:78435"/>
        <dbReference type="EC" id="2.4.99.28"/>
    </reaction>
</comment>
<feature type="compositionally biased region" description="Basic and acidic residues" evidence="14">
    <location>
        <begin position="900"/>
        <end position="913"/>
    </location>
</feature>
<feature type="transmembrane region" description="Helical" evidence="15">
    <location>
        <begin position="26"/>
        <end position="50"/>
    </location>
</feature>
<dbReference type="Pfam" id="PF00912">
    <property type="entry name" value="Transgly"/>
    <property type="match status" value="1"/>
</dbReference>
<dbReference type="AlphaFoldDB" id="A0A917H262"/>
<keyword evidence="8" id="KW-0133">Cell shape</keyword>
<evidence type="ECO:0000256" key="4">
    <source>
        <dbReference type="ARBA" id="ARBA00022670"/>
    </source>
</evidence>
<comment type="similarity">
    <text evidence="1">In the C-terminal section; belongs to the transpeptidase family.</text>
</comment>
<dbReference type="GO" id="GO:0006508">
    <property type="term" value="P:proteolysis"/>
    <property type="evidence" value="ECO:0007669"/>
    <property type="project" value="UniProtKB-KW"/>
</dbReference>
<evidence type="ECO:0000313" key="18">
    <source>
        <dbReference type="Proteomes" id="UP000622860"/>
    </source>
</evidence>
<evidence type="ECO:0000256" key="7">
    <source>
        <dbReference type="ARBA" id="ARBA00022801"/>
    </source>
</evidence>
<keyword evidence="9" id="KW-0573">Peptidoglycan synthesis</keyword>
<feature type="domain" description="Fibronectin type-III" evidence="16">
    <location>
        <begin position="691"/>
        <end position="779"/>
    </location>
</feature>
<dbReference type="NCBIfam" id="TIGR02074">
    <property type="entry name" value="PBP_1a_fam"/>
    <property type="match status" value="1"/>
</dbReference>
<proteinExistence type="inferred from homology"/>
<evidence type="ECO:0000256" key="10">
    <source>
        <dbReference type="ARBA" id="ARBA00023268"/>
    </source>
</evidence>
<evidence type="ECO:0000256" key="15">
    <source>
        <dbReference type="SAM" id="Phobius"/>
    </source>
</evidence>
<evidence type="ECO:0000256" key="2">
    <source>
        <dbReference type="ARBA" id="ARBA00007739"/>
    </source>
</evidence>
<dbReference type="PROSITE" id="PS50853">
    <property type="entry name" value="FN3"/>
    <property type="match status" value="2"/>
</dbReference>
<gene>
    <name evidence="17" type="primary">ponA</name>
    <name evidence="17" type="ORF">GCM10011398_06500</name>
</gene>
<accession>A0A917H262</accession>
<dbReference type="GO" id="GO:0009252">
    <property type="term" value="P:peptidoglycan biosynthetic process"/>
    <property type="evidence" value="ECO:0007669"/>
    <property type="project" value="UniProtKB-KW"/>
</dbReference>
<keyword evidence="3" id="KW-0121">Carboxypeptidase</keyword>
<dbReference type="InterPro" id="IPR013783">
    <property type="entry name" value="Ig-like_fold"/>
</dbReference>
<dbReference type="RefSeq" id="WP_188453893.1">
    <property type="nucleotide sequence ID" value="NZ_BMFR01000001.1"/>
</dbReference>
<dbReference type="SUPFAM" id="SSF49265">
    <property type="entry name" value="Fibronectin type III"/>
    <property type="match status" value="2"/>
</dbReference>
<dbReference type="GO" id="GO:0071555">
    <property type="term" value="P:cell wall organization"/>
    <property type="evidence" value="ECO:0007669"/>
    <property type="project" value="UniProtKB-KW"/>
</dbReference>
<evidence type="ECO:0000256" key="12">
    <source>
        <dbReference type="ARBA" id="ARBA00034000"/>
    </source>
</evidence>
<evidence type="ECO:0000256" key="11">
    <source>
        <dbReference type="ARBA" id="ARBA00023316"/>
    </source>
</evidence>
<evidence type="ECO:0000256" key="5">
    <source>
        <dbReference type="ARBA" id="ARBA00022676"/>
    </source>
</evidence>
<feature type="region of interest" description="Disordered" evidence="14">
    <location>
        <begin position="765"/>
        <end position="802"/>
    </location>
</feature>
<dbReference type="SUPFAM" id="SSF53955">
    <property type="entry name" value="Lysozyme-like"/>
    <property type="match status" value="1"/>
</dbReference>
<dbReference type="PANTHER" id="PTHR32282:SF29">
    <property type="entry name" value="PENICILLIN-BINDING PROTEIN 1A"/>
    <property type="match status" value="1"/>
</dbReference>
<keyword evidence="4" id="KW-0645">Protease</keyword>
<comment type="catalytic activity">
    <reaction evidence="12">
        <text>Preferential cleavage: (Ac)2-L-Lys-D-Ala-|-D-Ala. Also transpeptidation of peptidyl-alanyl moieties that are N-acyl substituents of D-alanine.</text>
        <dbReference type="EC" id="3.4.16.4"/>
    </reaction>
</comment>
<dbReference type="InterPro" id="IPR001264">
    <property type="entry name" value="Glyco_trans_51"/>
</dbReference>
<evidence type="ECO:0000313" key="17">
    <source>
        <dbReference type="EMBL" id="GGG65531.1"/>
    </source>
</evidence>
<dbReference type="FunFam" id="1.10.3810.10:FF:000001">
    <property type="entry name" value="Penicillin-binding protein 1A"/>
    <property type="match status" value="1"/>
</dbReference>
<keyword evidence="15" id="KW-0472">Membrane</keyword>
<keyword evidence="15" id="KW-0812">Transmembrane</keyword>
<keyword evidence="18" id="KW-1185">Reference proteome</keyword>
<keyword evidence="5" id="KW-0328">Glycosyltransferase</keyword>
<evidence type="ECO:0000256" key="9">
    <source>
        <dbReference type="ARBA" id="ARBA00022984"/>
    </source>
</evidence>
<feature type="domain" description="Fibronectin type-III" evidence="16">
    <location>
        <begin position="798"/>
        <end position="887"/>
    </location>
</feature>
<evidence type="ECO:0000256" key="6">
    <source>
        <dbReference type="ARBA" id="ARBA00022679"/>
    </source>
</evidence>
<keyword evidence="6" id="KW-0808">Transferase</keyword>
<dbReference type="Proteomes" id="UP000622860">
    <property type="component" value="Unassembled WGS sequence"/>
</dbReference>
<evidence type="ECO:0000256" key="1">
    <source>
        <dbReference type="ARBA" id="ARBA00007090"/>
    </source>
</evidence>
<dbReference type="InterPro" id="IPR012338">
    <property type="entry name" value="Beta-lactam/transpept-like"/>
</dbReference>
<evidence type="ECO:0000256" key="8">
    <source>
        <dbReference type="ARBA" id="ARBA00022960"/>
    </source>
</evidence>
<dbReference type="GO" id="GO:0008360">
    <property type="term" value="P:regulation of cell shape"/>
    <property type="evidence" value="ECO:0007669"/>
    <property type="project" value="UniProtKB-KW"/>
</dbReference>
<dbReference type="SUPFAM" id="SSF56601">
    <property type="entry name" value="beta-lactamase/transpeptidase-like"/>
    <property type="match status" value="1"/>
</dbReference>
<organism evidence="17 18">
    <name type="scientific">Virgibacillus oceani</name>
    <dbReference type="NCBI Taxonomy" id="1479511"/>
    <lineage>
        <taxon>Bacteria</taxon>
        <taxon>Bacillati</taxon>
        <taxon>Bacillota</taxon>
        <taxon>Bacilli</taxon>
        <taxon>Bacillales</taxon>
        <taxon>Bacillaceae</taxon>
        <taxon>Virgibacillus</taxon>
    </lineage>
</organism>
<dbReference type="Gene3D" id="3.40.710.10">
    <property type="entry name" value="DD-peptidase/beta-lactamase superfamily"/>
    <property type="match status" value="1"/>
</dbReference>
<evidence type="ECO:0000259" key="16">
    <source>
        <dbReference type="PROSITE" id="PS50853"/>
    </source>
</evidence>
<dbReference type="InterPro" id="IPR036116">
    <property type="entry name" value="FN3_sf"/>
</dbReference>
<sequence length="913" mass="99719">MADNSQSRTARRKQKKSKKKPLWKRIMLITGIVILALVIGVGALFTYYVATAPEIDASKLSDPFSSKIYDKDGELIADLGEKQRTKIGYDDLPQVLIDAVIATEDSRFFEHPGIDIWRIGGAIISNLKNGFGSEGASTITQQVVEKSFLSHEKKLKLKVQEQWLALQLEQDYSKEEILEMYLNKVYYGAGAYGVAKAAQIYFGKTDLSELTLPEAAILAGLPQRPSGYNPFNHPDLTKKRMNTVLHLMVMHGKITEKQANEAKKVDIPSLLTDEKPDTSSYEAFIQRVKKEVEKKVDGADIYTDGLKVYTTLDTDIQEHVEFLLSDSEDNPIPYPESTKDSEGNEVKLQAGMVVLDTNNGAIRAIGGARGGLEKGGWNYAIDGNGRQPGSAIKPILDYGPVIENKQWSTYHQLNDDKPYDLGNGNTVDNWHNKHPGWVSMRMALSDSLNVPALKTFKEVGKKDAKEFAEGLGINVKDELQTTDAIGGAGLNVTPMEMAGAYRAFGNEGIYNDPYAVTKVVFPDDREVDLKPKPEAAMSDSTAYMITDMLKTVITEGTGYRANIPGLAVAGKTGTTNLEDGSGSPDSWFSGYTTNYTITAWTGYGGQQLPIPTEYKVTPQLLFKNTMTEISKNIETADFKKPNSVVEVAVEKGSNPAKLPSDYTPESKIITELFVKGTEPTKTSEKFDKLDPVSKLKAKYDKENNSVNVEWDYDEDADVSFEVSASVNGGQMQNLSSTEDTSIEISNVEPGAEYTIQVVAVSNKDDANASEAKSTKVKVPGDKEKDEDENEENKGNINPVTGLSATYEGGNTIDVSWQYNGPPATFEVIVSPEGGAPQKQTVDSNGIKIDNAQPGQTYMISVTPIGKNGANRGVRGEPQGTSLTIPNGEEANGDDQENNEDDHPGEGPGHQGRE</sequence>
<keyword evidence="11" id="KW-0961">Cell wall biogenesis/degradation</keyword>
<dbReference type="PANTHER" id="PTHR32282">
    <property type="entry name" value="BINDING PROTEIN TRANSPEPTIDASE, PUTATIVE-RELATED"/>
    <property type="match status" value="1"/>
</dbReference>
<dbReference type="InterPro" id="IPR003961">
    <property type="entry name" value="FN3_dom"/>
</dbReference>
<dbReference type="InterPro" id="IPR050396">
    <property type="entry name" value="Glycosyltr_51/Transpeptidase"/>
</dbReference>
<reference evidence="17" key="2">
    <citation type="submission" date="2020-09" db="EMBL/GenBank/DDBJ databases">
        <authorList>
            <person name="Sun Q."/>
            <person name="Zhou Y."/>
        </authorList>
    </citation>
    <scope>NUCLEOTIDE SEQUENCE</scope>
    <source>
        <strain evidence="17">CGMCC 1.12754</strain>
    </source>
</reference>
<keyword evidence="7" id="KW-0378">Hydrolase</keyword>
<comment type="caution">
    <text evidence="17">The sequence shown here is derived from an EMBL/GenBank/DDBJ whole genome shotgun (WGS) entry which is preliminary data.</text>
</comment>
<feature type="region of interest" description="Disordered" evidence="14">
    <location>
        <begin position="833"/>
        <end position="913"/>
    </location>
</feature>
<keyword evidence="15" id="KW-1133">Transmembrane helix</keyword>
<reference evidence="17" key="1">
    <citation type="journal article" date="2014" name="Int. J. Syst. Evol. Microbiol.">
        <title>Complete genome sequence of Corynebacterium casei LMG S-19264T (=DSM 44701T), isolated from a smear-ripened cheese.</title>
        <authorList>
            <consortium name="US DOE Joint Genome Institute (JGI-PGF)"/>
            <person name="Walter F."/>
            <person name="Albersmeier A."/>
            <person name="Kalinowski J."/>
            <person name="Ruckert C."/>
        </authorList>
    </citation>
    <scope>NUCLEOTIDE SEQUENCE</scope>
    <source>
        <strain evidence="17">CGMCC 1.12754</strain>
    </source>
</reference>
<evidence type="ECO:0000256" key="14">
    <source>
        <dbReference type="SAM" id="MobiDB-lite"/>
    </source>
</evidence>
<name>A0A917H262_9BACI</name>